<comment type="caution">
    <text evidence="7">The sequence shown here is derived from an EMBL/GenBank/DDBJ whole genome shotgun (WGS) entry which is preliminary data.</text>
</comment>
<dbReference type="GO" id="GO:0009236">
    <property type="term" value="P:cobalamin biosynthetic process"/>
    <property type="evidence" value="ECO:0007669"/>
    <property type="project" value="UniProtKB-UniPathway"/>
</dbReference>
<keyword evidence="2" id="KW-0169">Cobalamin biosynthesis</keyword>
<dbReference type="Proteomes" id="UP000586454">
    <property type="component" value="Unassembled WGS sequence"/>
</dbReference>
<evidence type="ECO:0000256" key="3">
    <source>
        <dbReference type="ARBA" id="ARBA00022603"/>
    </source>
</evidence>
<dbReference type="Gene3D" id="3.40.50.150">
    <property type="entry name" value="Vaccinia Virus protein VP39"/>
    <property type="match status" value="1"/>
</dbReference>
<organism evidence="7 8">
    <name type="scientific">Aedoeadaptatus nemausensis</name>
    <dbReference type="NCBI Taxonomy" id="2582829"/>
    <lineage>
        <taxon>Bacteria</taxon>
        <taxon>Bacillati</taxon>
        <taxon>Bacillota</taxon>
        <taxon>Tissierellia</taxon>
        <taxon>Tissierellales</taxon>
        <taxon>Peptoniphilaceae</taxon>
        <taxon>Aedoeadaptatus</taxon>
    </lineage>
</organism>
<dbReference type="EMBL" id="CAIJCS010000014">
    <property type="protein sequence ID" value="CAC9925394.1"/>
    <property type="molecule type" value="Genomic_DNA"/>
</dbReference>
<reference evidence="7 8" key="1">
    <citation type="submission" date="2020-06" db="EMBL/GenBank/DDBJ databases">
        <authorList>
            <person name="Criscuolo A."/>
        </authorList>
    </citation>
    <scope>NUCLEOTIDE SEQUENCE [LARGE SCALE GENOMIC DNA]</scope>
    <source>
        <strain evidence="7">1804121828</strain>
    </source>
</reference>
<accession>A0A6V6Y1E4</accession>
<dbReference type="RefSeq" id="WP_246285885.1">
    <property type="nucleotide sequence ID" value="NZ_CAIJCS010000014.1"/>
</dbReference>
<comment type="pathway">
    <text evidence="1">Cofactor biosynthesis; adenosylcobalamin biosynthesis.</text>
</comment>
<dbReference type="UniPathway" id="UPA00148"/>
<dbReference type="InterPro" id="IPR029063">
    <property type="entry name" value="SAM-dependent_MTases_sf"/>
</dbReference>
<gene>
    <name evidence="7" type="ORF">PEPNEM18_00525</name>
</gene>
<evidence type="ECO:0000256" key="2">
    <source>
        <dbReference type="ARBA" id="ARBA00022573"/>
    </source>
</evidence>
<protein>
    <submittedName>
        <fullName evidence="7">Precorrin-6Y C5,15-methyltransferase, CbiT subunit</fullName>
    </submittedName>
</protein>
<keyword evidence="3 7" id="KW-0489">Methyltransferase</keyword>
<dbReference type="CDD" id="cd02440">
    <property type="entry name" value="AdoMet_MTases"/>
    <property type="match status" value="1"/>
</dbReference>
<evidence type="ECO:0000259" key="6">
    <source>
        <dbReference type="Pfam" id="PF05175"/>
    </source>
</evidence>
<name>A0A6V6Y1E4_9FIRM</name>
<feature type="domain" description="Methyltransferase small" evidence="6">
    <location>
        <begin position="29"/>
        <end position="99"/>
    </location>
</feature>
<evidence type="ECO:0000256" key="1">
    <source>
        <dbReference type="ARBA" id="ARBA00004953"/>
    </source>
</evidence>
<evidence type="ECO:0000256" key="4">
    <source>
        <dbReference type="ARBA" id="ARBA00022679"/>
    </source>
</evidence>
<dbReference type="AlphaFoldDB" id="A0A6V6Y1E4"/>
<keyword evidence="5" id="KW-0949">S-adenosyl-L-methionine</keyword>
<proteinExistence type="predicted"/>
<dbReference type="SUPFAM" id="SSF53335">
    <property type="entry name" value="S-adenosyl-L-methionine-dependent methyltransferases"/>
    <property type="match status" value="1"/>
</dbReference>
<dbReference type="InterPro" id="IPR050714">
    <property type="entry name" value="Cobalamin_biosynth_MTase"/>
</dbReference>
<evidence type="ECO:0000313" key="7">
    <source>
        <dbReference type="EMBL" id="CAC9925394.1"/>
    </source>
</evidence>
<keyword evidence="8" id="KW-1185">Reference proteome</keyword>
<sequence length="178" mass="19798">MNDEEYLRGQVPMTKSEVRILTMAEFDLSPGMEFLDIGSGTGSIAVAAASLGCKVTASECNEEALDLIAFNGERFDVELKILPGKAPDSLEEKIYDRIFIGGSRGNLEEILDYSHRHLNEEGILGGNFVTIQNVETMRRFLKEKGYEMAVKHIAVSREDKIGILRAENGVFLVKGRKR</sequence>
<dbReference type="GO" id="GO:0032259">
    <property type="term" value="P:methylation"/>
    <property type="evidence" value="ECO:0007669"/>
    <property type="project" value="UniProtKB-KW"/>
</dbReference>
<dbReference type="Pfam" id="PF05175">
    <property type="entry name" value="MTS"/>
    <property type="match status" value="1"/>
</dbReference>
<dbReference type="PANTHER" id="PTHR43182">
    <property type="entry name" value="COBALT-PRECORRIN-6B C(15)-METHYLTRANSFERASE (DECARBOXYLATING)"/>
    <property type="match status" value="1"/>
</dbReference>
<dbReference type="PANTHER" id="PTHR43182:SF1">
    <property type="entry name" value="COBALT-PRECORRIN-7 C(5)-METHYLTRANSFERASE"/>
    <property type="match status" value="1"/>
</dbReference>
<dbReference type="NCBIfam" id="TIGR02469">
    <property type="entry name" value="CbiT"/>
    <property type="match status" value="1"/>
</dbReference>
<dbReference type="InterPro" id="IPR007848">
    <property type="entry name" value="Small_mtfrase_dom"/>
</dbReference>
<dbReference type="InterPro" id="IPR014008">
    <property type="entry name" value="Cbl_synth_MTase_CbiT"/>
</dbReference>
<dbReference type="GO" id="GO:0008276">
    <property type="term" value="F:protein methyltransferase activity"/>
    <property type="evidence" value="ECO:0007669"/>
    <property type="project" value="InterPro"/>
</dbReference>
<evidence type="ECO:0000256" key="5">
    <source>
        <dbReference type="ARBA" id="ARBA00022691"/>
    </source>
</evidence>
<keyword evidence="4 7" id="KW-0808">Transferase</keyword>
<evidence type="ECO:0000313" key="8">
    <source>
        <dbReference type="Proteomes" id="UP000586454"/>
    </source>
</evidence>